<dbReference type="InterPro" id="IPR004358">
    <property type="entry name" value="Sig_transdc_His_kin-like_C"/>
</dbReference>
<dbReference type="InterPro" id="IPR036890">
    <property type="entry name" value="HATPase_C_sf"/>
</dbReference>
<protein>
    <recommendedName>
        <fullName evidence="3">histidine kinase</fullName>
        <ecNumber evidence="3">2.7.13.3</ecNumber>
    </recommendedName>
</protein>
<dbReference type="Pfam" id="PF00512">
    <property type="entry name" value="HisKA"/>
    <property type="match status" value="1"/>
</dbReference>
<dbReference type="Proteomes" id="UP000574133">
    <property type="component" value="Unassembled WGS sequence"/>
</dbReference>
<dbReference type="PANTHER" id="PTHR45453">
    <property type="entry name" value="PHOSPHATE REGULON SENSOR PROTEIN PHOR"/>
    <property type="match status" value="1"/>
</dbReference>
<evidence type="ECO:0000256" key="8">
    <source>
        <dbReference type="ARBA" id="ARBA00022840"/>
    </source>
</evidence>
<comment type="caution">
    <text evidence="15">The sequence shown here is derived from an EMBL/GenBank/DDBJ whole genome shotgun (WGS) entry which is preliminary data.</text>
</comment>
<organism evidence="15 16">
    <name type="scientific">Cohnella lubricantis</name>
    <dbReference type="NCBI Taxonomy" id="2163172"/>
    <lineage>
        <taxon>Bacteria</taxon>
        <taxon>Bacillati</taxon>
        <taxon>Bacillota</taxon>
        <taxon>Bacilli</taxon>
        <taxon>Bacillales</taxon>
        <taxon>Paenibacillaceae</taxon>
        <taxon>Cohnella</taxon>
    </lineage>
</organism>
<keyword evidence="8" id="KW-0067">ATP-binding</keyword>
<feature type="transmembrane region" description="Helical" evidence="12">
    <location>
        <begin position="304"/>
        <end position="325"/>
    </location>
</feature>
<keyword evidence="13" id="KW-0732">Signal</keyword>
<feature type="domain" description="Histidine kinase" evidence="14">
    <location>
        <begin position="469"/>
        <end position="692"/>
    </location>
</feature>
<dbReference type="InterPro" id="IPR003661">
    <property type="entry name" value="HisK_dim/P_dom"/>
</dbReference>
<feature type="coiled-coil region" evidence="11">
    <location>
        <begin position="417"/>
        <end position="469"/>
    </location>
</feature>
<keyword evidence="11" id="KW-0175">Coiled coil</keyword>
<dbReference type="AlphaFoldDB" id="A0A841TB12"/>
<evidence type="ECO:0000256" key="13">
    <source>
        <dbReference type="SAM" id="SignalP"/>
    </source>
</evidence>
<dbReference type="RefSeq" id="WP_185177869.1">
    <property type="nucleotide sequence ID" value="NZ_CBCSEP010000013.1"/>
</dbReference>
<dbReference type="PROSITE" id="PS51257">
    <property type="entry name" value="PROKAR_LIPOPROTEIN"/>
    <property type="match status" value="1"/>
</dbReference>
<feature type="transmembrane region" description="Helical" evidence="12">
    <location>
        <begin position="276"/>
        <end position="292"/>
    </location>
</feature>
<dbReference type="Pfam" id="PF07695">
    <property type="entry name" value="7TMR-DISM_7TM"/>
    <property type="match status" value="1"/>
</dbReference>
<comment type="subcellular location">
    <subcellularLocation>
        <location evidence="2">Cell membrane</location>
        <topology evidence="2">Multi-pass membrane protein</topology>
    </subcellularLocation>
</comment>
<dbReference type="Gene3D" id="3.30.565.10">
    <property type="entry name" value="Histidine kinase-like ATPase, C-terminal domain"/>
    <property type="match status" value="1"/>
</dbReference>
<feature type="transmembrane region" description="Helical" evidence="12">
    <location>
        <begin position="213"/>
        <end position="232"/>
    </location>
</feature>
<feature type="transmembrane region" description="Helical" evidence="12">
    <location>
        <begin position="390"/>
        <end position="410"/>
    </location>
</feature>
<dbReference type="InterPro" id="IPR036097">
    <property type="entry name" value="HisK_dim/P_sf"/>
</dbReference>
<feature type="transmembrane region" description="Helical" evidence="12">
    <location>
        <begin position="361"/>
        <end position="384"/>
    </location>
</feature>
<keyword evidence="5" id="KW-0808">Transferase</keyword>
<proteinExistence type="predicted"/>
<evidence type="ECO:0000256" key="9">
    <source>
        <dbReference type="ARBA" id="ARBA00023012"/>
    </source>
</evidence>
<evidence type="ECO:0000313" key="16">
    <source>
        <dbReference type="Proteomes" id="UP000574133"/>
    </source>
</evidence>
<evidence type="ECO:0000256" key="1">
    <source>
        <dbReference type="ARBA" id="ARBA00000085"/>
    </source>
</evidence>
<dbReference type="GO" id="GO:0000155">
    <property type="term" value="F:phosphorelay sensor kinase activity"/>
    <property type="evidence" value="ECO:0007669"/>
    <property type="project" value="InterPro"/>
</dbReference>
<dbReference type="GO" id="GO:0004721">
    <property type="term" value="F:phosphoprotein phosphatase activity"/>
    <property type="evidence" value="ECO:0007669"/>
    <property type="project" value="TreeGrafter"/>
</dbReference>
<dbReference type="InterPro" id="IPR003594">
    <property type="entry name" value="HATPase_dom"/>
</dbReference>
<feature type="transmembrane region" description="Helical" evidence="12">
    <location>
        <begin position="331"/>
        <end position="354"/>
    </location>
</feature>
<dbReference type="InterPro" id="IPR005467">
    <property type="entry name" value="His_kinase_dom"/>
</dbReference>
<gene>
    <name evidence="15" type="ORF">H4Q31_04465</name>
</gene>
<sequence length="695" mass="77397">MNGLGSKCGCNRNGRRLWALLAGVLLLSLFGCAGAGQSPEASAEKGILDLRDRSFQTEGVLPLSGEWSFVWYAQGHTEPIYSTIDVPKLWSGVRLEDGTKLSSQGRGVYRLTILHERYDGMLAIRLPNISTAYTLYVNGVHKLSLGQAGSGPDSTRPYQLPSTVYFDGSTGRTELELIVSNFDHRNGGVRTDLIVGTDRQIENLDFSRQSQEMVVFGCLTMIGFYHLGLFALRRRETANLYFALMCFFVSSRMGVIGDGLFFHWIPSLTWTAGTRIEYTSFALSALFGFAYYSRTFFQEIGKRWVWLSRIAGIVLVACCWTVPVLQVSAMIVIYQIYVLLLSARTLAGLVLALYRKREGARLALFGVAGLVVTIVNDIFFYNGWWRSLDLAAFGLLFLILLNSFSISLRFSRTFVRSEQMSSELKEWNNLLEEKIAERTEQLTRSYAELEESKGRLERMELSRRQLVSNISHDLRTPITLLQGYLEAIRDGVIHDPNKLDSAIRLMLTKVQGLNSLIQDLFDLSLLEARRAPMAFAPIRLADWLRRLAEEYEPELKEKGIAFSASGGGDHLETSFVRIDEHQMDRVLANLIYNSLKHTPRGGSIALTVTAEAGLQSAKVQVADTGSGIHPDDLPHIFERFYPNDTTRRASSGGSGLGLSIAKEIVEMHGGRLTAENADAGGSVLTIQLPLLPDGR</sequence>
<dbReference type="SUPFAM" id="SSF55874">
    <property type="entry name" value="ATPase domain of HSP90 chaperone/DNA topoisomerase II/histidine kinase"/>
    <property type="match status" value="1"/>
</dbReference>
<keyword evidence="4" id="KW-0597">Phosphoprotein</keyword>
<feature type="transmembrane region" description="Helical" evidence="12">
    <location>
        <begin position="239"/>
        <end position="264"/>
    </location>
</feature>
<dbReference type="InterPro" id="IPR008979">
    <property type="entry name" value="Galactose-bd-like_sf"/>
</dbReference>
<evidence type="ECO:0000256" key="12">
    <source>
        <dbReference type="SAM" id="Phobius"/>
    </source>
</evidence>
<feature type="signal peptide" evidence="13">
    <location>
        <begin position="1"/>
        <end position="35"/>
    </location>
</feature>
<dbReference type="SUPFAM" id="SSF47384">
    <property type="entry name" value="Homodimeric domain of signal transducing histidine kinase"/>
    <property type="match status" value="1"/>
</dbReference>
<dbReference type="Pfam" id="PF02518">
    <property type="entry name" value="HATPase_c"/>
    <property type="match status" value="1"/>
</dbReference>
<dbReference type="FunFam" id="1.10.287.130:FF:000001">
    <property type="entry name" value="Two-component sensor histidine kinase"/>
    <property type="match status" value="1"/>
</dbReference>
<evidence type="ECO:0000313" key="15">
    <source>
        <dbReference type="EMBL" id="MBB6676578.1"/>
    </source>
</evidence>
<evidence type="ECO:0000256" key="11">
    <source>
        <dbReference type="SAM" id="Coils"/>
    </source>
</evidence>
<evidence type="ECO:0000256" key="7">
    <source>
        <dbReference type="ARBA" id="ARBA00022777"/>
    </source>
</evidence>
<keyword evidence="12" id="KW-1133">Transmembrane helix</keyword>
<dbReference type="PROSITE" id="PS50109">
    <property type="entry name" value="HIS_KIN"/>
    <property type="match status" value="1"/>
</dbReference>
<dbReference type="FunFam" id="3.30.565.10:FF:000006">
    <property type="entry name" value="Sensor histidine kinase WalK"/>
    <property type="match status" value="1"/>
</dbReference>
<dbReference type="PRINTS" id="PR00344">
    <property type="entry name" value="BCTRLSENSOR"/>
</dbReference>
<dbReference type="GO" id="GO:0016036">
    <property type="term" value="P:cellular response to phosphate starvation"/>
    <property type="evidence" value="ECO:0007669"/>
    <property type="project" value="TreeGrafter"/>
</dbReference>
<evidence type="ECO:0000256" key="5">
    <source>
        <dbReference type="ARBA" id="ARBA00022679"/>
    </source>
</evidence>
<evidence type="ECO:0000256" key="3">
    <source>
        <dbReference type="ARBA" id="ARBA00012438"/>
    </source>
</evidence>
<keyword evidence="7 15" id="KW-0418">Kinase</keyword>
<dbReference type="GO" id="GO:0005886">
    <property type="term" value="C:plasma membrane"/>
    <property type="evidence" value="ECO:0007669"/>
    <property type="project" value="UniProtKB-SubCell"/>
</dbReference>
<dbReference type="Gene3D" id="1.10.287.130">
    <property type="match status" value="1"/>
</dbReference>
<dbReference type="PANTHER" id="PTHR45453:SF1">
    <property type="entry name" value="PHOSPHATE REGULON SENSOR PROTEIN PHOR"/>
    <property type="match status" value="1"/>
</dbReference>
<comment type="catalytic activity">
    <reaction evidence="1">
        <text>ATP + protein L-histidine = ADP + protein N-phospho-L-histidine.</text>
        <dbReference type="EC" id="2.7.13.3"/>
    </reaction>
</comment>
<keyword evidence="10 12" id="KW-0472">Membrane</keyword>
<evidence type="ECO:0000256" key="2">
    <source>
        <dbReference type="ARBA" id="ARBA00004651"/>
    </source>
</evidence>
<evidence type="ECO:0000256" key="6">
    <source>
        <dbReference type="ARBA" id="ARBA00022741"/>
    </source>
</evidence>
<dbReference type="CDD" id="cd00075">
    <property type="entry name" value="HATPase"/>
    <property type="match status" value="1"/>
</dbReference>
<name>A0A841TB12_9BACL</name>
<accession>A0A841TB12</accession>
<dbReference type="EC" id="2.7.13.3" evidence="3"/>
<dbReference type="SUPFAM" id="SSF49785">
    <property type="entry name" value="Galactose-binding domain-like"/>
    <property type="match status" value="1"/>
</dbReference>
<reference evidence="15 16" key="1">
    <citation type="submission" date="2020-08" db="EMBL/GenBank/DDBJ databases">
        <title>Cohnella phylogeny.</title>
        <authorList>
            <person name="Dunlap C."/>
        </authorList>
    </citation>
    <scope>NUCLEOTIDE SEQUENCE [LARGE SCALE GENOMIC DNA]</scope>
    <source>
        <strain evidence="15 16">DSM 103658</strain>
    </source>
</reference>
<dbReference type="EMBL" id="JACJVN010000019">
    <property type="protein sequence ID" value="MBB6676578.1"/>
    <property type="molecule type" value="Genomic_DNA"/>
</dbReference>
<feature type="chain" id="PRO_5039719511" description="histidine kinase" evidence="13">
    <location>
        <begin position="36"/>
        <end position="695"/>
    </location>
</feature>
<keyword evidence="16" id="KW-1185">Reference proteome</keyword>
<keyword evidence="12" id="KW-0812">Transmembrane</keyword>
<dbReference type="GO" id="GO:0005524">
    <property type="term" value="F:ATP binding"/>
    <property type="evidence" value="ECO:0007669"/>
    <property type="project" value="UniProtKB-KW"/>
</dbReference>
<dbReference type="CDD" id="cd00082">
    <property type="entry name" value="HisKA"/>
    <property type="match status" value="1"/>
</dbReference>
<evidence type="ECO:0000256" key="4">
    <source>
        <dbReference type="ARBA" id="ARBA00022553"/>
    </source>
</evidence>
<evidence type="ECO:0000259" key="14">
    <source>
        <dbReference type="PROSITE" id="PS50109"/>
    </source>
</evidence>
<dbReference type="InterPro" id="IPR050351">
    <property type="entry name" value="BphY/WalK/GraS-like"/>
</dbReference>
<keyword evidence="9" id="KW-0902">Two-component regulatory system</keyword>
<dbReference type="InterPro" id="IPR011623">
    <property type="entry name" value="7TMR_DISM_rcpt_extracell_dom1"/>
</dbReference>
<dbReference type="SMART" id="SM00388">
    <property type="entry name" value="HisKA"/>
    <property type="match status" value="1"/>
</dbReference>
<dbReference type="SMART" id="SM00387">
    <property type="entry name" value="HATPase_c"/>
    <property type="match status" value="1"/>
</dbReference>
<evidence type="ECO:0000256" key="10">
    <source>
        <dbReference type="ARBA" id="ARBA00023136"/>
    </source>
</evidence>
<keyword evidence="6" id="KW-0547">Nucleotide-binding</keyword>